<dbReference type="GO" id="GO:0045892">
    <property type="term" value="P:negative regulation of DNA-templated transcription"/>
    <property type="evidence" value="ECO:0007669"/>
    <property type="project" value="UniProtKB-ARBA"/>
</dbReference>
<keyword evidence="2 4" id="KW-0238">DNA-binding</keyword>
<feature type="DNA-binding region" description="H-T-H motif" evidence="4">
    <location>
        <begin position="34"/>
        <end position="53"/>
    </location>
</feature>
<evidence type="ECO:0000313" key="7">
    <source>
        <dbReference type="EMBL" id="SHF79524.1"/>
    </source>
</evidence>
<keyword evidence="5" id="KW-0812">Transmembrane</keyword>
<evidence type="ECO:0000313" key="8">
    <source>
        <dbReference type="Proteomes" id="UP000184089"/>
    </source>
</evidence>
<dbReference type="GO" id="GO:0003677">
    <property type="term" value="F:DNA binding"/>
    <property type="evidence" value="ECO:0007669"/>
    <property type="project" value="UniProtKB-UniRule"/>
</dbReference>
<evidence type="ECO:0000256" key="2">
    <source>
        <dbReference type="ARBA" id="ARBA00023125"/>
    </source>
</evidence>
<keyword evidence="5" id="KW-1133">Transmembrane helix</keyword>
<evidence type="ECO:0000259" key="6">
    <source>
        <dbReference type="PROSITE" id="PS50977"/>
    </source>
</evidence>
<accession>A0AAQ1MBZ2</accession>
<dbReference type="SUPFAM" id="SSF46689">
    <property type="entry name" value="Homeodomain-like"/>
    <property type="match status" value="1"/>
</dbReference>
<dbReference type="InterPro" id="IPR001647">
    <property type="entry name" value="HTH_TetR"/>
</dbReference>
<dbReference type="PANTHER" id="PTHR43479">
    <property type="entry name" value="ACREF/ENVCD OPERON REPRESSOR-RELATED"/>
    <property type="match status" value="1"/>
</dbReference>
<dbReference type="Pfam" id="PF00440">
    <property type="entry name" value="TetR_N"/>
    <property type="match status" value="1"/>
</dbReference>
<dbReference type="Gene3D" id="1.10.357.10">
    <property type="entry name" value="Tetracycline Repressor, domain 2"/>
    <property type="match status" value="1"/>
</dbReference>
<dbReference type="PANTHER" id="PTHR43479:SF11">
    <property type="entry name" value="ACREF_ENVCD OPERON REPRESSOR-RELATED"/>
    <property type="match status" value="1"/>
</dbReference>
<dbReference type="FunFam" id="1.10.10.60:FF:000141">
    <property type="entry name" value="TetR family transcriptional regulator"/>
    <property type="match status" value="1"/>
</dbReference>
<evidence type="ECO:0000256" key="1">
    <source>
        <dbReference type="ARBA" id="ARBA00023015"/>
    </source>
</evidence>
<dbReference type="AlphaFoldDB" id="A0AAQ1MBZ2"/>
<gene>
    <name evidence="7" type="ORF">SAMN05444424_0704</name>
</gene>
<keyword evidence="1" id="KW-0805">Transcription regulation</keyword>
<dbReference type="InterPro" id="IPR050624">
    <property type="entry name" value="HTH-type_Tx_Regulator"/>
</dbReference>
<dbReference type="EMBL" id="FQVY01000001">
    <property type="protein sequence ID" value="SHF79524.1"/>
    <property type="molecule type" value="Genomic_DNA"/>
</dbReference>
<dbReference type="InterPro" id="IPR009057">
    <property type="entry name" value="Homeodomain-like_sf"/>
</dbReference>
<dbReference type="RefSeq" id="WP_021659937.1">
    <property type="nucleotide sequence ID" value="NZ_FQVY01000001.1"/>
</dbReference>
<dbReference type="PROSITE" id="PS01081">
    <property type="entry name" value="HTH_TETR_1"/>
    <property type="match status" value="1"/>
</dbReference>
<dbReference type="Proteomes" id="UP000184089">
    <property type="component" value="Unassembled WGS sequence"/>
</dbReference>
<keyword evidence="3" id="KW-0804">Transcription</keyword>
<comment type="caution">
    <text evidence="7">The sequence shown here is derived from an EMBL/GenBank/DDBJ whole genome shotgun (WGS) entry which is preliminary data.</text>
</comment>
<reference evidence="8" key="1">
    <citation type="submission" date="2016-11" db="EMBL/GenBank/DDBJ databases">
        <authorList>
            <person name="Jaros S."/>
            <person name="Januszkiewicz K."/>
            <person name="Wedrychowicz H."/>
        </authorList>
    </citation>
    <scope>NUCLEOTIDE SEQUENCE [LARGE SCALE GENOMIC DNA]</scope>
    <source>
        <strain evidence="8">DSM 4029</strain>
    </source>
</reference>
<evidence type="ECO:0000256" key="5">
    <source>
        <dbReference type="SAM" id="Phobius"/>
    </source>
</evidence>
<protein>
    <submittedName>
        <fullName evidence="7">Transcriptional regulator, TetR family</fullName>
    </submittedName>
</protein>
<dbReference type="InterPro" id="IPR023772">
    <property type="entry name" value="DNA-bd_HTH_TetR-type_CS"/>
</dbReference>
<evidence type="ECO:0000256" key="4">
    <source>
        <dbReference type="PROSITE-ProRule" id="PRU00335"/>
    </source>
</evidence>
<organism evidence="7 8">
    <name type="scientific">Bittarella massiliensis</name>
    <name type="common">ex Durand et al. 2017</name>
    <dbReference type="NCBI Taxonomy" id="1720313"/>
    <lineage>
        <taxon>Bacteria</taxon>
        <taxon>Bacillati</taxon>
        <taxon>Bacillota</taxon>
        <taxon>Clostridia</taxon>
        <taxon>Eubacteriales</taxon>
        <taxon>Oscillospiraceae</taxon>
        <taxon>Bittarella (ex Durand et al. 2017)</taxon>
    </lineage>
</organism>
<feature type="transmembrane region" description="Helical" evidence="5">
    <location>
        <begin position="161"/>
        <end position="182"/>
    </location>
</feature>
<name>A0AAQ1MBZ2_9FIRM</name>
<proteinExistence type="predicted"/>
<feature type="domain" description="HTH tetR-type" evidence="6">
    <location>
        <begin position="11"/>
        <end position="71"/>
    </location>
</feature>
<dbReference type="PROSITE" id="PS50977">
    <property type="entry name" value="HTH_TETR_2"/>
    <property type="match status" value="1"/>
</dbReference>
<keyword evidence="5" id="KW-0472">Membrane</keyword>
<dbReference type="PRINTS" id="PR00455">
    <property type="entry name" value="HTHTETR"/>
</dbReference>
<evidence type="ECO:0000256" key="3">
    <source>
        <dbReference type="ARBA" id="ARBA00023163"/>
    </source>
</evidence>
<sequence>MLVDKIQDKKKQKKERLEQAAYDLFSEQGFSETSIDQIARRAGVAKGTFYLYFPDKEALLNQVIFKCSSRIFKEAMQESRFKQLDDWVERVIVLIDYVIELFKERPNDLKVINKNLSWSMVGDQVEKGDGEGVDQEFAELLSYYLEQLEGRGYERKAAFQLIFMVVELVGAVCYSSLVLGQLGPIDELKPMLFETVRKMIRN</sequence>